<dbReference type="Proteomes" id="UP001500367">
    <property type="component" value="Unassembled WGS sequence"/>
</dbReference>
<name>A0ABP7VRD3_9FLAO</name>
<reference evidence="2" key="1">
    <citation type="journal article" date="2019" name="Int. J. Syst. Evol. Microbiol.">
        <title>The Global Catalogue of Microorganisms (GCM) 10K type strain sequencing project: providing services to taxonomists for standard genome sequencing and annotation.</title>
        <authorList>
            <consortium name="The Broad Institute Genomics Platform"/>
            <consortium name="The Broad Institute Genome Sequencing Center for Infectious Disease"/>
            <person name="Wu L."/>
            <person name="Ma J."/>
        </authorList>
    </citation>
    <scope>NUCLEOTIDE SEQUENCE [LARGE SCALE GENOMIC DNA]</scope>
    <source>
        <strain evidence="2">JCM 17069</strain>
    </source>
</reference>
<organism evidence="1 2">
    <name type="scientific">Flavobacterium cheonanense</name>
    <dbReference type="NCBI Taxonomy" id="706183"/>
    <lineage>
        <taxon>Bacteria</taxon>
        <taxon>Pseudomonadati</taxon>
        <taxon>Bacteroidota</taxon>
        <taxon>Flavobacteriia</taxon>
        <taxon>Flavobacteriales</taxon>
        <taxon>Flavobacteriaceae</taxon>
        <taxon>Flavobacterium</taxon>
    </lineage>
</organism>
<keyword evidence="2" id="KW-1185">Reference proteome</keyword>
<evidence type="ECO:0000313" key="1">
    <source>
        <dbReference type="EMBL" id="GAA4072698.1"/>
    </source>
</evidence>
<accession>A0ABP7VRD3</accession>
<gene>
    <name evidence="1" type="ORF">GCM10022389_17630</name>
</gene>
<proteinExistence type="predicted"/>
<dbReference type="EMBL" id="BAABCT010000004">
    <property type="protein sequence ID" value="GAA4072698.1"/>
    <property type="molecule type" value="Genomic_DNA"/>
</dbReference>
<protein>
    <submittedName>
        <fullName evidence="1">Uncharacterized protein</fullName>
    </submittedName>
</protein>
<comment type="caution">
    <text evidence="1">The sequence shown here is derived from an EMBL/GenBank/DDBJ whole genome shotgun (WGS) entry which is preliminary data.</text>
</comment>
<evidence type="ECO:0000313" key="2">
    <source>
        <dbReference type="Proteomes" id="UP001500367"/>
    </source>
</evidence>
<sequence>MAFKESSNSYQTECISLETDGYISFKIWDTKSGKSYKPEQAREDAIHAILFAGIAGGNGCSTQTALLIKSEDIDKFKKIEKYFFGSKGKWAQFTRSSATETTLPVNLGEKNWKVYQVSVSKDALKKYLVEKSILKSINTGF</sequence>